<evidence type="ECO:0000256" key="2">
    <source>
        <dbReference type="SAM" id="Phobius"/>
    </source>
</evidence>
<feature type="region of interest" description="Disordered" evidence="1">
    <location>
        <begin position="244"/>
        <end position="263"/>
    </location>
</feature>
<dbReference type="Pfam" id="PF10099">
    <property type="entry name" value="RskA_C"/>
    <property type="match status" value="1"/>
</dbReference>
<proteinExistence type="predicted"/>
<evidence type="ECO:0000313" key="4">
    <source>
        <dbReference type="EMBL" id="NEB93920.1"/>
    </source>
</evidence>
<feature type="region of interest" description="Disordered" evidence="1">
    <location>
        <begin position="96"/>
        <end position="116"/>
    </location>
</feature>
<accession>A0A7K3QVM6</accession>
<evidence type="ECO:0000259" key="3">
    <source>
        <dbReference type="Pfam" id="PF10099"/>
    </source>
</evidence>
<dbReference type="GO" id="GO:0005886">
    <property type="term" value="C:plasma membrane"/>
    <property type="evidence" value="ECO:0007669"/>
    <property type="project" value="InterPro"/>
</dbReference>
<feature type="domain" description="Anti-sigma K factor RskA C-terminal" evidence="3">
    <location>
        <begin position="127"/>
        <end position="253"/>
    </location>
</feature>
<keyword evidence="2" id="KW-0812">Transmembrane</keyword>
<evidence type="ECO:0000313" key="5">
    <source>
        <dbReference type="Proteomes" id="UP000470520"/>
    </source>
</evidence>
<dbReference type="InterPro" id="IPR018764">
    <property type="entry name" value="RskA_C"/>
</dbReference>
<keyword evidence="2" id="KW-0472">Membrane</keyword>
<sequence>MKHADEETLLLMALGELPATSDSLHLRTCSTCQRELESFRRVVRTAQAPEPAADLLLQPPPGLWTDIAAELSLEERHLTPEVAVDDELHAIITGQRAGKQPTFEPAARPPVPVPPGRARRRMRFSVALAACAALLGAAAGSTVTWWVTRDGSTPSVAGGKPLDSLRAASTGYASLRGTPAHRSLTVDVKGLPSTSGYFEVWLMNSSHTKLVSMGVLDPDGKATLPVPENIDLGEYSVVDVSVQPYNGKPDHSGKSIVRGPYAG</sequence>
<dbReference type="EMBL" id="JAAGMR010000223">
    <property type="protein sequence ID" value="NEB93920.1"/>
    <property type="molecule type" value="Genomic_DNA"/>
</dbReference>
<dbReference type="Proteomes" id="UP000470520">
    <property type="component" value="Unassembled WGS sequence"/>
</dbReference>
<evidence type="ECO:0000256" key="1">
    <source>
        <dbReference type="SAM" id="MobiDB-lite"/>
    </source>
</evidence>
<reference evidence="4 5" key="1">
    <citation type="submission" date="2020-01" db="EMBL/GenBank/DDBJ databases">
        <title>Insect and environment-associated Actinomycetes.</title>
        <authorList>
            <person name="Currrie C."/>
            <person name="Chevrette M."/>
            <person name="Carlson C."/>
            <person name="Stubbendieck R."/>
            <person name="Wendt-Pienkowski E."/>
        </authorList>
    </citation>
    <scope>NUCLEOTIDE SEQUENCE [LARGE SCALE GENOMIC DNA]</scope>
    <source>
        <strain evidence="4 5">SID7754</strain>
    </source>
</reference>
<gene>
    <name evidence="4" type="ORF">G3I21_19885</name>
</gene>
<dbReference type="RefSeq" id="WP_164190508.1">
    <property type="nucleotide sequence ID" value="NZ_JAAGMR010000223.1"/>
</dbReference>
<name>A0A7K3QVM6_9ACTN</name>
<feature type="transmembrane region" description="Helical" evidence="2">
    <location>
        <begin position="126"/>
        <end position="147"/>
    </location>
</feature>
<dbReference type="AlphaFoldDB" id="A0A7K3QVM6"/>
<keyword evidence="2" id="KW-1133">Transmembrane helix</keyword>
<organism evidence="4 5">
    <name type="scientific">Streptomyces bauhiniae</name>
    <dbReference type="NCBI Taxonomy" id="2340725"/>
    <lineage>
        <taxon>Bacteria</taxon>
        <taxon>Bacillati</taxon>
        <taxon>Actinomycetota</taxon>
        <taxon>Actinomycetes</taxon>
        <taxon>Kitasatosporales</taxon>
        <taxon>Streptomycetaceae</taxon>
        <taxon>Streptomyces</taxon>
    </lineage>
</organism>
<protein>
    <submittedName>
        <fullName evidence="4">Anti-sigma factor</fullName>
    </submittedName>
</protein>
<comment type="caution">
    <text evidence="4">The sequence shown here is derived from an EMBL/GenBank/DDBJ whole genome shotgun (WGS) entry which is preliminary data.</text>
</comment>